<accession>A0A7C1DIY8</accession>
<proteinExistence type="predicted"/>
<sequence>MRNFISKNLLISSLAVLFLFSAVVVFSEIRGGSSDLEDPFTNFPGDSDVYSCSVDTDCVLVKSTCGCSCSGCGPDFDTSINAKYLSAWKAKLNCDYKNMMCPMICCNPAEPTCVEGKCSFSLGEIE</sequence>
<evidence type="ECO:0000313" key="1">
    <source>
        <dbReference type="EMBL" id="HDQ88701.1"/>
    </source>
</evidence>
<organism evidence="1">
    <name type="scientific">candidate division WWE3 bacterium</name>
    <dbReference type="NCBI Taxonomy" id="2053526"/>
    <lineage>
        <taxon>Bacteria</taxon>
        <taxon>Katanobacteria</taxon>
    </lineage>
</organism>
<protein>
    <submittedName>
        <fullName evidence="1">Uncharacterized protein</fullName>
    </submittedName>
</protein>
<gene>
    <name evidence="1" type="ORF">ENN92_00960</name>
</gene>
<name>A0A7C1DIY8_UNCKA</name>
<reference evidence="1" key="1">
    <citation type="journal article" date="2020" name="mSystems">
        <title>Genome- and Community-Level Interaction Insights into Carbon Utilization and Element Cycling Functions of Hydrothermarchaeota in Hydrothermal Sediment.</title>
        <authorList>
            <person name="Zhou Z."/>
            <person name="Liu Y."/>
            <person name="Xu W."/>
            <person name="Pan J."/>
            <person name="Luo Z.H."/>
            <person name="Li M."/>
        </authorList>
    </citation>
    <scope>NUCLEOTIDE SEQUENCE [LARGE SCALE GENOMIC DNA]</scope>
    <source>
        <strain evidence="1">SpSt-1219</strain>
    </source>
</reference>
<dbReference type="AlphaFoldDB" id="A0A7C1DIY8"/>
<dbReference type="Proteomes" id="UP000886066">
    <property type="component" value="Unassembled WGS sequence"/>
</dbReference>
<comment type="caution">
    <text evidence="1">The sequence shown here is derived from an EMBL/GenBank/DDBJ whole genome shotgun (WGS) entry which is preliminary data.</text>
</comment>
<dbReference type="EMBL" id="DSDM01000056">
    <property type="protein sequence ID" value="HDQ88701.1"/>
    <property type="molecule type" value="Genomic_DNA"/>
</dbReference>